<name>M2TQR6_9SPHN</name>
<dbReference type="RefSeq" id="WP_008599435.1">
    <property type="nucleotide sequence ID" value="NZ_AMRV01000001.1"/>
</dbReference>
<dbReference type="HAMAP" id="MF_00524">
    <property type="entry name" value="Glucokinase"/>
    <property type="match status" value="1"/>
</dbReference>
<keyword evidence="3" id="KW-0324">Glycolysis</keyword>
<keyword evidence="3" id="KW-0963">Cytoplasm</keyword>
<evidence type="ECO:0000256" key="1">
    <source>
        <dbReference type="ARBA" id="ARBA00022679"/>
    </source>
</evidence>
<feature type="binding site" evidence="3">
    <location>
        <begin position="22"/>
        <end position="27"/>
    </location>
    <ligand>
        <name>ATP</name>
        <dbReference type="ChEBI" id="CHEBI:30616"/>
    </ligand>
</feature>
<dbReference type="Gene3D" id="3.30.420.40">
    <property type="match status" value="1"/>
</dbReference>
<dbReference type="EMBL" id="AMRV01000001">
    <property type="protein sequence ID" value="EMD84136.1"/>
    <property type="molecule type" value="Genomic_DNA"/>
</dbReference>
<dbReference type="PANTHER" id="PTHR47690:SF1">
    <property type="entry name" value="GLUCOKINASE"/>
    <property type="match status" value="1"/>
</dbReference>
<dbReference type="InterPro" id="IPR050201">
    <property type="entry name" value="Bacterial_glucokinase"/>
</dbReference>
<comment type="catalytic activity">
    <reaction evidence="3">
        <text>D-glucose + ATP = D-glucose 6-phosphate + ADP + H(+)</text>
        <dbReference type="Rhea" id="RHEA:17825"/>
        <dbReference type="ChEBI" id="CHEBI:4167"/>
        <dbReference type="ChEBI" id="CHEBI:15378"/>
        <dbReference type="ChEBI" id="CHEBI:30616"/>
        <dbReference type="ChEBI" id="CHEBI:61548"/>
        <dbReference type="ChEBI" id="CHEBI:456216"/>
        <dbReference type="EC" id="2.7.1.2"/>
    </reaction>
</comment>
<dbReference type="PANTHER" id="PTHR47690">
    <property type="entry name" value="GLUCOKINASE"/>
    <property type="match status" value="1"/>
</dbReference>
<evidence type="ECO:0000256" key="3">
    <source>
        <dbReference type="HAMAP-Rule" id="MF_00524"/>
    </source>
</evidence>
<keyword evidence="6" id="KW-1185">Reference proteome</keyword>
<dbReference type="GO" id="GO:0005536">
    <property type="term" value="F:D-glucose binding"/>
    <property type="evidence" value="ECO:0007669"/>
    <property type="project" value="InterPro"/>
</dbReference>
<dbReference type="GO" id="GO:0006096">
    <property type="term" value="P:glycolytic process"/>
    <property type="evidence" value="ECO:0007669"/>
    <property type="project" value="UniProtKB-UniRule"/>
</dbReference>
<sequence length="339" mass="35980">MTRIAERTPPPLPAAQIELLVADIGGTHARFALAELSANAAPVLHDIRKLAVAEFANLPAAVLSYTDQIHRDLPDRAVFAIAAPIRGEEVRFTNNDWRIRPADLPSELGIGSIMLLNDLEASAHAAASLESDSFMHIGGPEGSLEKAHSISVIGIGTGLGVAGILRDETGSHILATEGGHAGFAPVDSFEDALLSHLRREHGRVSAERVAAGMGLRPFMEVLAAERGQMVADRDDKSLWQSALSGSDPLAVAARDRYLLCLGSIAGDIALMHGPGPVILTGGLGARLAPYLAGSGFMQRFVAKGRYQDLMQTLPVKLMQHEEPGLFGAAAAFFRRQCPL</sequence>
<proteinExistence type="inferred from homology"/>
<dbReference type="CDD" id="cd24008">
    <property type="entry name" value="ASKHA_NBD_GLK"/>
    <property type="match status" value="1"/>
</dbReference>
<dbReference type="PATRIC" id="fig|1234595.3.peg.66"/>
<dbReference type="InterPro" id="IPR043129">
    <property type="entry name" value="ATPase_NBD"/>
</dbReference>
<keyword evidence="2 3" id="KW-0418">Kinase</keyword>
<dbReference type="SUPFAM" id="SSF53067">
    <property type="entry name" value="Actin-like ATPase domain"/>
    <property type="match status" value="1"/>
</dbReference>
<dbReference type="InterPro" id="IPR003836">
    <property type="entry name" value="Glucokinase"/>
</dbReference>
<dbReference type="GO" id="GO:0004340">
    <property type="term" value="F:glucokinase activity"/>
    <property type="evidence" value="ECO:0007669"/>
    <property type="project" value="UniProtKB-UniRule"/>
</dbReference>
<organism evidence="5 6">
    <name type="scientific">Pacificimonas flava</name>
    <dbReference type="NCBI Taxonomy" id="1234595"/>
    <lineage>
        <taxon>Bacteria</taxon>
        <taxon>Pseudomonadati</taxon>
        <taxon>Pseudomonadota</taxon>
        <taxon>Alphaproteobacteria</taxon>
        <taxon>Sphingomonadales</taxon>
        <taxon>Sphingosinicellaceae</taxon>
        <taxon>Pacificimonas</taxon>
    </lineage>
</organism>
<dbReference type="Proteomes" id="UP000011717">
    <property type="component" value="Unassembled WGS sequence"/>
</dbReference>
<dbReference type="OrthoDB" id="9800595at2"/>
<evidence type="ECO:0000256" key="4">
    <source>
        <dbReference type="RuleBase" id="RU004046"/>
    </source>
</evidence>
<dbReference type="AlphaFoldDB" id="M2TQR6"/>
<accession>M2TQR6</accession>
<evidence type="ECO:0000256" key="2">
    <source>
        <dbReference type="ARBA" id="ARBA00022777"/>
    </source>
</evidence>
<keyword evidence="3" id="KW-0547">Nucleotide-binding</keyword>
<comment type="similarity">
    <text evidence="3 4">Belongs to the bacterial glucokinase family.</text>
</comment>
<evidence type="ECO:0000313" key="6">
    <source>
        <dbReference type="Proteomes" id="UP000011717"/>
    </source>
</evidence>
<keyword evidence="1 3" id="KW-0808">Transferase</keyword>
<dbReference type="GO" id="GO:0005829">
    <property type="term" value="C:cytosol"/>
    <property type="evidence" value="ECO:0007669"/>
    <property type="project" value="TreeGrafter"/>
</dbReference>
<reference evidence="5 6" key="1">
    <citation type="journal article" date="2013" name="Genome Announc.">
        <title>Draft Genome Sequence of Strain JLT2015T, Belonging to the Family Sphingomonadaceae of the Alphaproteobacteria.</title>
        <authorList>
            <person name="Tang K."/>
            <person name="Liu K."/>
            <person name="Li S."/>
            <person name="Jiao N."/>
        </authorList>
    </citation>
    <scope>NUCLEOTIDE SEQUENCE [LARGE SCALE GENOMIC DNA]</scope>
    <source>
        <strain evidence="5 6">JLT2015</strain>
    </source>
</reference>
<evidence type="ECO:0000313" key="5">
    <source>
        <dbReference type="EMBL" id="EMD84136.1"/>
    </source>
</evidence>
<dbReference type="EC" id="2.7.1.2" evidence="3"/>
<protein>
    <recommendedName>
        <fullName evidence="3">Glucokinase</fullName>
        <ecNumber evidence="3">2.7.1.2</ecNumber>
    </recommendedName>
    <alternativeName>
        <fullName evidence="3">Glucose kinase</fullName>
    </alternativeName>
</protein>
<keyword evidence="3" id="KW-0067">ATP-binding</keyword>
<dbReference type="GO" id="GO:0005524">
    <property type="term" value="F:ATP binding"/>
    <property type="evidence" value="ECO:0007669"/>
    <property type="project" value="UniProtKB-UniRule"/>
</dbReference>
<dbReference type="Gene3D" id="3.40.367.20">
    <property type="match status" value="1"/>
</dbReference>
<comment type="caution">
    <text evidence="5">The sequence shown here is derived from an EMBL/GenBank/DDBJ whole genome shotgun (WGS) entry which is preliminary data.</text>
</comment>
<dbReference type="Pfam" id="PF02685">
    <property type="entry name" value="Glucokinase"/>
    <property type="match status" value="1"/>
</dbReference>
<gene>
    <name evidence="3" type="primary">glk</name>
    <name evidence="5" type="ORF">C725_0066</name>
</gene>
<comment type="subcellular location">
    <subcellularLocation>
        <location evidence="3">Cytoplasm</location>
    </subcellularLocation>
</comment>